<feature type="transmembrane region" description="Helical" evidence="9">
    <location>
        <begin position="255"/>
        <end position="275"/>
    </location>
</feature>
<name>A0AAN6I9E6_9EURO</name>
<feature type="binding site" evidence="7">
    <location>
        <position position="27"/>
    </location>
    <ligand>
        <name>Ca(2+)</name>
        <dbReference type="ChEBI" id="CHEBI:29108"/>
    </ligand>
</feature>
<feature type="binding site" evidence="8">
    <location>
        <position position="258"/>
    </location>
    <ligand>
        <name>Zn(2+)</name>
        <dbReference type="ChEBI" id="CHEBI:29105"/>
        <note>catalytic</note>
    </ligand>
</feature>
<gene>
    <name evidence="10" type="ORF">EDD36DRAFT_73544</name>
</gene>
<comment type="subcellular location">
    <subcellularLocation>
        <location evidence="1">Membrane</location>
        <topology evidence="1">Multi-pass membrane protein</topology>
    </subcellularLocation>
</comment>
<evidence type="ECO:0000256" key="8">
    <source>
        <dbReference type="PIRSR" id="PIRSR608901-2"/>
    </source>
</evidence>
<feature type="transmembrane region" description="Helical" evidence="9">
    <location>
        <begin position="203"/>
        <end position="226"/>
    </location>
</feature>
<evidence type="ECO:0000313" key="10">
    <source>
        <dbReference type="EMBL" id="KAI1609517.1"/>
    </source>
</evidence>
<feature type="binding site" evidence="7">
    <location>
        <position position="29"/>
    </location>
    <ligand>
        <name>Ca(2+)</name>
        <dbReference type="ChEBI" id="CHEBI:29108"/>
    </ligand>
</feature>
<feature type="transmembrane region" description="Helical" evidence="9">
    <location>
        <begin position="125"/>
        <end position="144"/>
    </location>
</feature>
<evidence type="ECO:0000256" key="5">
    <source>
        <dbReference type="ARBA" id="ARBA00022989"/>
    </source>
</evidence>
<evidence type="ECO:0000313" key="11">
    <source>
        <dbReference type="Proteomes" id="UP001203852"/>
    </source>
</evidence>
<dbReference type="PANTHER" id="PTHR46187:SF3">
    <property type="entry name" value="ALKALINE CERAMIDASE 3"/>
    <property type="match status" value="1"/>
</dbReference>
<dbReference type="Proteomes" id="UP001203852">
    <property type="component" value="Unassembled WGS sequence"/>
</dbReference>
<keyword evidence="3 9" id="KW-0812">Transmembrane</keyword>
<feature type="binding site" evidence="7">
    <location>
        <position position="40"/>
    </location>
    <ligand>
        <name>Ca(2+)</name>
        <dbReference type="ChEBI" id="CHEBI:29108"/>
    </ligand>
</feature>
<dbReference type="GO" id="GO:0046513">
    <property type="term" value="P:ceramide biosynthetic process"/>
    <property type="evidence" value="ECO:0007669"/>
    <property type="project" value="TreeGrafter"/>
</dbReference>
<dbReference type="GO" id="GO:0046872">
    <property type="term" value="F:metal ion binding"/>
    <property type="evidence" value="ECO:0007669"/>
    <property type="project" value="UniProtKB-KW"/>
</dbReference>
<comment type="similarity">
    <text evidence="2">Belongs to the alkaline ceramidase family.</text>
</comment>
<keyword evidence="4" id="KW-0378">Hydrolase</keyword>
<organism evidence="10 11">
    <name type="scientific">Exophiala viscosa</name>
    <dbReference type="NCBI Taxonomy" id="2486360"/>
    <lineage>
        <taxon>Eukaryota</taxon>
        <taxon>Fungi</taxon>
        <taxon>Dikarya</taxon>
        <taxon>Ascomycota</taxon>
        <taxon>Pezizomycotina</taxon>
        <taxon>Eurotiomycetes</taxon>
        <taxon>Chaetothyriomycetidae</taxon>
        <taxon>Chaetothyriales</taxon>
        <taxon>Herpotrichiellaceae</taxon>
        <taxon>Exophiala</taxon>
    </lineage>
</organism>
<keyword evidence="11" id="KW-1185">Reference proteome</keyword>
<dbReference type="Pfam" id="PF05875">
    <property type="entry name" value="Ceramidase"/>
    <property type="match status" value="1"/>
</dbReference>
<evidence type="ECO:0000256" key="6">
    <source>
        <dbReference type="ARBA" id="ARBA00023136"/>
    </source>
</evidence>
<reference evidence="10" key="1">
    <citation type="journal article" date="2022" name="bioRxiv">
        <title>Deciphering the potential niche of two novel black yeast fungi from a biological soil crust based on their genomes, phenotypes, and melanin regulation.</title>
        <authorList>
            <consortium name="DOE Joint Genome Institute"/>
            <person name="Carr E.C."/>
            <person name="Barton Q."/>
            <person name="Grambo S."/>
            <person name="Sullivan M."/>
            <person name="Renfro C.M."/>
            <person name="Kuo A."/>
            <person name="Pangilinan J."/>
            <person name="Lipzen A."/>
            <person name="Keymanesh K."/>
            <person name="Savage E."/>
            <person name="Barry K."/>
            <person name="Grigoriev I.V."/>
            <person name="Riekhof W.R."/>
            <person name="Harris S.S."/>
        </authorList>
    </citation>
    <scope>NUCLEOTIDE SEQUENCE</scope>
    <source>
        <strain evidence="10">JF 03-4F</strain>
    </source>
</reference>
<feature type="binding site" evidence="8">
    <location>
        <position position="88"/>
    </location>
    <ligand>
        <name>Zn(2+)</name>
        <dbReference type="ChEBI" id="CHEBI:29105"/>
        <note>catalytic</note>
    </ligand>
</feature>
<dbReference type="GO" id="GO:0016811">
    <property type="term" value="F:hydrolase activity, acting on carbon-nitrogen (but not peptide) bonds, in linear amides"/>
    <property type="evidence" value="ECO:0007669"/>
    <property type="project" value="InterPro"/>
</dbReference>
<evidence type="ECO:0000256" key="2">
    <source>
        <dbReference type="ARBA" id="ARBA00009780"/>
    </source>
</evidence>
<dbReference type="InterPro" id="IPR008901">
    <property type="entry name" value="ACER"/>
</dbReference>
<evidence type="ECO:0000256" key="4">
    <source>
        <dbReference type="ARBA" id="ARBA00022801"/>
    </source>
</evidence>
<protein>
    <submittedName>
        <fullName evidence="10">Ceramidase</fullName>
    </submittedName>
</protein>
<feature type="binding site" evidence="8">
    <location>
        <position position="254"/>
    </location>
    <ligand>
        <name>Zn(2+)</name>
        <dbReference type="ChEBI" id="CHEBI:29105"/>
        <note>catalytic</note>
    </ligand>
</feature>
<evidence type="ECO:0000256" key="1">
    <source>
        <dbReference type="ARBA" id="ARBA00004141"/>
    </source>
</evidence>
<evidence type="ECO:0000256" key="7">
    <source>
        <dbReference type="PIRSR" id="PIRSR608901-1"/>
    </source>
</evidence>
<feature type="transmembrane region" description="Helical" evidence="9">
    <location>
        <begin position="150"/>
        <end position="168"/>
    </location>
</feature>
<comment type="cofactor">
    <cofactor evidence="8">
        <name>Zn(2+)</name>
        <dbReference type="ChEBI" id="CHEBI:29105"/>
    </cofactor>
</comment>
<keyword evidence="8" id="KW-0862">Zinc</keyword>
<dbReference type="EMBL" id="MU404360">
    <property type="protein sequence ID" value="KAI1609517.1"/>
    <property type="molecule type" value="Genomic_DNA"/>
</dbReference>
<keyword evidence="6 9" id="KW-0472">Membrane</keyword>
<keyword evidence="5 9" id="KW-1133">Transmembrane helix</keyword>
<feature type="transmembrane region" description="Helical" evidence="9">
    <location>
        <begin position="101"/>
        <end position="118"/>
    </location>
</feature>
<evidence type="ECO:0000256" key="3">
    <source>
        <dbReference type="ARBA" id="ARBA00022692"/>
    </source>
</evidence>
<feature type="transmembrane region" description="Helical" evidence="9">
    <location>
        <begin position="41"/>
        <end position="58"/>
    </location>
</feature>
<proteinExistence type="inferred from homology"/>
<dbReference type="GO" id="GO:0046514">
    <property type="term" value="P:ceramide catabolic process"/>
    <property type="evidence" value="ECO:0007669"/>
    <property type="project" value="TreeGrafter"/>
</dbReference>
<dbReference type="AlphaFoldDB" id="A0AAN6I9E6"/>
<sequence>MPFSLPYIPYPTPYPPYWGPVTATLNWCEEDYYLTTYSAEIVNALTNLVFVYLAYKGINNCIRNGHDPVFLLGFISYLVIGLGSFFFHTTLKYSMQLLDELSMIYTTCIMFFAIFAHGKATQTRVLVGLFATGIAVFVTGYYLYIKDPLFHQNAFALITTIVLLRSIYSMEMSLRPSRTAKRAPASATSEVERVRRERRDQEILNTMWCQMIPVGLGSVGLGFLIWNLDTAFCSHLRTWRRSMGLPWGILLEGHGWWHVFTGIAQYFNLTWSIWLRYCLDNRQDEVELVWPSLFTSMPSIERVDRDTVPAKKSQ</sequence>
<accession>A0AAN6I9E6</accession>
<keyword evidence="7" id="KW-0106">Calcium</keyword>
<keyword evidence="7" id="KW-0479">Metal-binding</keyword>
<feature type="transmembrane region" description="Helical" evidence="9">
    <location>
        <begin position="70"/>
        <end position="89"/>
    </location>
</feature>
<dbReference type="GO" id="GO:0005789">
    <property type="term" value="C:endoplasmic reticulum membrane"/>
    <property type="evidence" value="ECO:0007669"/>
    <property type="project" value="TreeGrafter"/>
</dbReference>
<comment type="caution">
    <text evidence="10">The sequence shown here is derived from an EMBL/GenBank/DDBJ whole genome shotgun (WGS) entry which is preliminary data.</text>
</comment>
<dbReference type="PANTHER" id="PTHR46187">
    <property type="entry name" value="ALKALINE CERAMIDASE 3"/>
    <property type="match status" value="1"/>
</dbReference>
<evidence type="ECO:0000256" key="9">
    <source>
        <dbReference type="SAM" id="Phobius"/>
    </source>
</evidence>